<feature type="compositionally biased region" description="Acidic residues" evidence="2">
    <location>
        <begin position="1041"/>
        <end position="1053"/>
    </location>
</feature>
<feature type="compositionally biased region" description="Polar residues" evidence="2">
    <location>
        <begin position="168"/>
        <end position="206"/>
    </location>
</feature>
<feature type="compositionally biased region" description="Polar residues" evidence="2">
    <location>
        <begin position="1007"/>
        <end position="1024"/>
    </location>
</feature>
<feature type="region of interest" description="Disordered" evidence="2">
    <location>
        <begin position="1333"/>
        <end position="1353"/>
    </location>
</feature>
<feature type="region of interest" description="Disordered" evidence="2">
    <location>
        <begin position="1"/>
        <end position="122"/>
    </location>
</feature>
<keyword evidence="1" id="KW-0175">Coiled coil</keyword>
<feature type="region of interest" description="Disordered" evidence="2">
    <location>
        <begin position="936"/>
        <end position="964"/>
    </location>
</feature>
<feature type="compositionally biased region" description="Low complexity" evidence="2">
    <location>
        <begin position="644"/>
        <end position="655"/>
    </location>
</feature>
<feature type="compositionally biased region" description="Basic and acidic residues" evidence="2">
    <location>
        <begin position="1155"/>
        <end position="1170"/>
    </location>
</feature>
<dbReference type="EMBL" id="BTGD01000008">
    <property type="protein sequence ID" value="GMM56424.1"/>
    <property type="molecule type" value="Genomic_DNA"/>
</dbReference>
<feature type="compositionally biased region" description="Polar residues" evidence="2">
    <location>
        <begin position="1122"/>
        <end position="1137"/>
    </location>
</feature>
<feature type="region of interest" description="Disordered" evidence="2">
    <location>
        <begin position="979"/>
        <end position="1108"/>
    </location>
</feature>
<feature type="region of interest" description="Disordered" evidence="2">
    <location>
        <begin position="611"/>
        <end position="666"/>
    </location>
</feature>
<feature type="region of interest" description="Disordered" evidence="2">
    <location>
        <begin position="1121"/>
        <end position="1187"/>
    </location>
</feature>
<feature type="compositionally biased region" description="Low complexity" evidence="2">
    <location>
        <begin position="1"/>
        <end position="14"/>
    </location>
</feature>
<reference evidence="4 5" key="1">
    <citation type="journal article" date="2023" name="Elife">
        <title>Identification of key yeast species and microbe-microbe interactions impacting larval growth of Drosophila in the wild.</title>
        <authorList>
            <person name="Mure A."/>
            <person name="Sugiura Y."/>
            <person name="Maeda R."/>
            <person name="Honda K."/>
            <person name="Sakurai N."/>
            <person name="Takahashi Y."/>
            <person name="Watada M."/>
            <person name="Katoh T."/>
            <person name="Gotoh A."/>
            <person name="Gotoh Y."/>
            <person name="Taniguchi I."/>
            <person name="Nakamura K."/>
            <person name="Hayashi T."/>
            <person name="Katayama T."/>
            <person name="Uemura T."/>
            <person name="Hattori Y."/>
        </authorList>
    </citation>
    <scope>NUCLEOTIDE SEQUENCE [LARGE SCALE GENOMIC DNA]</scope>
    <source>
        <strain evidence="4 5">KH-74</strain>
    </source>
</reference>
<sequence>MKTTSRPSSTSPQPQLEPYTTSPVTPNRKSQVHAPIVKISKTSSTKSPTTAQRKAKETQIVQDKPSSNSTQNPSNNTQKSILSSNPVNATASPDAKSTQKVRSKSPPKPAVTPKSSPNKRLSFLETLKGFISSKSRVDGNQKANHNPSAAVNSEGNKEHSNETDMAPNGNTHVTSSQPIIVRNKNPNTSLVRSASTKETTAAAQKTLPKPQTTLDIIKLARSQPGTNITNAISVSNDSYSEDESSSSKEKSPKSMAATTSAKSNVVTNSTNHAPVQKINHAVTQESKTPTNNVDGAIQAKHQLGISKETSQKVKELQMIAKGAQGKKTEMMKSNIEARNVDNTLNTLQVPSEDFQKNKADEINETTTVSDFNETRNFSPATQPNEKSQEVVTNSTKSLPTTKETDTGKLLPKALDNGASTSKETTGTQKTSINFITSQPTLDSSAQSTTATVSSSAVSDAQESALKSSKSANEVASQVPFDGARSRKRPHDAVETNHSQKQDLANRESYKVQKTNIANETRDNLSPEASKAVTGTFNRGSKAGHNPPLQKMQEIIHSSDVLNTQLPSGPETSSNNHMPKDDEMINIQSSEKNNIDHSSTLSSLDTQLANELAERTKKQTDRSSDKSDTSSVSSNSSHQRDSSEIESSASSAGLSDSPDDSDASRNDVVDSDAQDHIIAVKQEEPSFNTLKDSIVGDVGNNITSNFHSNTNNRNVTTAQQPATMEVIYISDSDDEDEGDESPASPTDDESSEDGSSLSDVGDEEDNNDHLIFSQNSQETGNLDIKGPADEIDAQRASFERKLHKNVMDLLIPQKSQKHNDMIPLIESGVIKHTGFVKSRLISATNNITTCNNIESSPALYYQQSHKRDRVRELDIPGSFTKEFLEKGSYLCPVDPIVKQGTNLNPHVELDKNGSVDKNDQISTQIIKSALEDIRKNNVEVSKTPDSAETKNTPNSAGQSSQNDAGANKGLEMVAQLIKGNNNQLTSREGDRQLNENKTKGYLKRKNESQNNNTALKESDGASQSEEIVEIQGSSTSSKETNSIEEIEEIDEASDENIVPKTPQTPVNAVKSNNPDNSDNVNEVITSPAANSSDESPGVESNRKLQVPSTNTIQENYHKEVQGAIQSPSEEVNTQLTKQRQMDTGDAEDNNNTKQIKSPESHNTGEERESTRGRNGKVHPENATNLTNNEARSVTSAIAKYVLEHENSSNLAVPLSKEEWRREWLNSLKISSFYPYPGYSSTQLSASDKKNIDTAFDHITHILQSKYGARILKSPESRPNTILLKGKIRDFERDGTLRGIINTFQDSDNGKRIRLWSLSKVTKFLENMETIGSNTRTEHHRSDTHEVVNPPGNIPTTDSVIIQSQELPEDIDQTVPNVNINNNSESNTDVQNVMNVQQDNNDIVDSGKYVGEITNMISDLENRLSDAYNELNKEKSEHQQAENTIYELSNQILQQNMLTAGLNARLELRNAENAILREQLDLLRKKHSEDK</sequence>
<dbReference type="Proteomes" id="UP001377567">
    <property type="component" value="Unassembled WGS sequence"/>
</dbReference>
<feature type="compositionally biased region" description="Polar residues" evidence="2">
    <location>
        <begin position="141"/>
        <end position="154"/>
    </location>
</feature>
<feature type="compositionally biased region" description="Basic and acidic residues" evidence="2">
    <location>
        <begin position="986"/>
        <end position="997"/>
    </location>
</feature>
<evidence type="ECO:0000256" key="2">
    <source>
        <dbReference type="SAM" id="MobiDB-lite"/>
    </source>
</evidence>
<dbReference type="InterPro" id="IPR031556">
    <property type="entry name" value="SIR4_SID"/>
</dbReference>
<feature type="compositionally biased region" description="Basic and acidic residues" evidence="2">
    <location>
        <begin position="490"/>
        <end position="510"/>
    </location>
</feature>
<feature type="compositionally biased region" description="Polar residues" evidence="2">
    <location>
        <begin position="81"/>
        <end position="98"/>
    </location>
</feature>
<comment type="caution">
    <text evidence="4">The sequence shown here is derived from an EMBL/GenBank/DDBJ whole genome shotgun (WGS) entry which is preliminary data.</text>
</comment>
<dbReference type="Gene3D" id="6.10.140.1820">
    <property type="match status" value="1"/>
</dbReference>
<feature type="region of interest" description="Disordered" evidence="2">
    <location>
        <begin position="134"/>
        <end position="206"/>
    </location>
</feature>
<accession>A0AAV5RXW4</accession>
<organism evidence="4 5">
    <name type="scientific">Maudiozyma humilis</name>
    <name type="common">Sour dough yeast</name>
    <name type="synonym">Kazachstania humilis</name>
    <dbReference type="NCBI Taxonomy" id="51915"/>
    <lineage>
        <taxon>Eukaryota</taxon>
        <taxon>Fungi</taxon>
        <taxon>Dikarya</taxon>
        <taxon>Ascomycota</taxon>
        <taxon>Saccharomycotina</taxon>
        <taxon>Saccharomycetes</taxon>
        <taxon>Saccharomycetales</taxon>
        <taxon>Saccharomycetaceae</taxon>
        <taxon>Maudiozyma</taxon>
    </lineage>
</organism>
<feature type="region of interest" description="Disordered" evidence="2">
    <location>
        <begin position="362"/>
        <end position="431"/>
    </location>
</feature>
<feature type="region of interest" description="Disordered" evidence="2">
    <location>
        <begin position="463"/>
        <end position="529"/>
    </location>
</feature>
<feature type="domain" description="Sir4 SID" evidence="3">
    <location>
        <begin position="723"/>
        <end position="881"/>
    </location>
</feature>
<feature type="region of interest" description="Disordered" evidence="2">
    <location>
        <begin position="731"/>
        <end position="766"/>
    </location>
</feature>
<evidence type="ECO:0000259" key="3">
    <source>
        <dbReference type="Pfam" id="PF16991"/>
    </source>
</evidence>
<feature type="compositionally biased region" description="Polar residues" evidence="2">
    <location>
        <begin position="464"/>
        <end position="475"/>
    </location>
</feature>
<feature type="compositionally biased region" description="Polar residues" evidence="2">
    <location>
        <begin position="364"/>
        <end position="401"/>
    </location>
</feature>
<evidence type="ECO:0000256" key="1">
    <source>
        <dbReference type="SAM" id="Coils"/>
    </source>
</evidence>
<feature type="compositionally biased region" description="Polar residues" evidence="2">
    <location>
        <begin position="1060"/>
        <end position="1093"/>
    </location>
</feature>
<feature type="compositionally biased region" description="Polar residues" evidence="2">
    <location>
        <begin position="937"/>
        <end position="963"/>
    </location>
</feature>
<feature type="compositionally biased region" description="Acidic residues" evidence="2">
    <location>
        <begin position="731"/>
        <end position="751"/>
    </location>
</feature>
<feature type="compositionally biased region" description="Polar residues" evidence="2">
    <location>
        <begin position="417"/>
        <end position="431"/>
    </location>
</feature>
<gene>
    <name evidence="4" type="ORF">DAKH74_030400</name>
</gene>
<feature type="coiled-coil region" evidence="1">
    <location>
        <begin position="1408"/>
        <end position="1484"/>
    </location>
</feature>
<evidence type="ECO:0000313" key="4">
    <source>
        <dbReference type="EMBL" id="GMM56424.1"/>
    </source>
</evidence>
<dbReference type="Pfam" id="PF16991">
    <property type="entry name" value="SIR4_SID"/>
    <property type="match status" value="1"/>
</dbReference>
<feature type="compositionally biased region" description="Basic and acidic residues" evidence="2">
    <location>
        <begin position="1334"/>
        <end position="1344"/>
    </location>
</feature>
<evidence type="ECO:0000313" key="5">
    <source>
        <dbReference type="Proteomes" id="UP001377567"/>
    </source>
</evidence>
<protein>
    <recommendedName>
        <fullName evidence="3">Sir4 SID domain-containing protein</fullName>
    </recommendedName>
</protein>
<name>A0AAV5RXW4_MAUHU</name>
<feature type="compositionally biased region" description="Polar residues" evidence="2">
    <location>
        <begin position="256"/>
        <end position="266"/>
    </location>
</feature>
<feature type="compositionally biased region" description="Low complexity" evidence="2">
    <location>
        <begin position="40"/>
        <end position="50"/>
    </location>
</feature>
<proteinExistence type="predicted"/>
<feature type="compositionally biased region" description="Basic and acidic residues" evidence="2">
    <location>
        <begin position="611"/>
        <end position="627"/>
    </location>
</feature>
<feature type="region of interest" description="Disordered" evidence="2">
    <location>
        <begin position="228"/>
        <end position="266"/>
    </location>
</feature>
<feature type="compositionally biased region" description="Polar residues" evidence="2">
    <location>
        <begin position="18"/>
        <end position="29"/>
    </location>
</feature>
<feature type="compositionally biased region" description="Low complexity" evidence="2">
    <location>
        <begin position="64"/>
        <end position="80"/>
    </location>
</feature>
<keyword evidence="5" id="KW-1185">Reference proteome</keyword>